<name>U5KL75_HERMU</name>
<evidence type="ECO:0000256" key="8">
    <source>
        <dbReference type="PIRSR" id="PIRSR601273-2"/>
    </source>
</evidence>
<reference evidence="10" key="1">
    <citation type="submission" date="2013-01" db="EMBL/GenBank/DDBJ databases">
        <title>Genomic Cooperation Between Trypanosomatids and Their Bacterial Endosymbionts in the Synthesis of Essential Amino Acids Heavily Influenced by Multiple Lateral Gene Transfer Events.</title>
        <authorList>
            <person name="Alves J.M.P."/>
            <person name="Klein C."/>
            <person name="Maia da Silva F."/>
            <person name="Costa Martins A.G."/>
            <person name="Serrano M.G."/>
            <person name="Buck G.A."/>
            <person name="Vasconcelos A.T.R."/>
            <person name="France-Sagot M."/>
            <person name="Teixeira M.M.G."/>
            <person name="Motta M.C.M."/>
            <person name="Camargo E.P."/>
        </authorList>
    </citation>
    <scope>NUCLEOTIDE SEQUENCE</scope>
</reference>
<evidence type="ECO:0000259" key="9">
    <source>
        <dbReference type="PROSITE" id="PS51410"/>
    </source>
</evidence>
<feature type="binding site" evidence="8">
    <location>
        <position position="301"/>
    </location>
    <ligand>
        <name>Fe cation</name>
        <dbReference type="ChEBI" id="CHEBI:24875"/>
    </ligand>
</feature>
<dbReference type="InterPro" id="IPR045865">
    <property type="entry name" value="ACT-like_dom_sf"/>
</dbReference>
<dbReference type="AlphaFoldDB" id="U5KL75"/>
<dbReference type="InterPro" id="IPR001273">
    <property type="entry name" value="ArAA_hydroxylase"/>
</dbReference>
<keyword evidence="5 10" id="KW-0560">Oxidoreductase</keyword>
<dbReference type="EC" id="1.14.16.1" evidence="3"/>
<dbReference type="SUPFAM" id="SSF56534">
    <property type="entry name" value="Aromatic aminoacid monoxygenases, catalytic and oligomerization domains"/>
    <property type="match status" value="1"/>
</dbReference>
<dbReference type="InterPro" id="IPR018301">
    <property type="entry name" value="ArAA_hydroxylase_Fe/CU_BS"/>
</dbReference>
<evidence type="ECO:0000256" key="2">
    <source>
        <dbReference type="ARBA" id="ARBA00009712"/>
    </source>
</evidence>
<dbReference type="PROSITE" id="PS51410">
    <property type="entry name" value="BH4_AAA_HYDROXYL_2"/>
    <property type="match status" value="1"/>
</dbReference>
<dbReference type="GO" id="GO:0005506">
    <property type="term" value="F:iron ion binding"/>
    <property type="evidence" value="ECO:0007669"/>
    <property type="project" value="InterPro"/>
</dbReference>
<evidence type="ECO:0000256" key="7">
    <source>
        <dbReference type="ARBA" id="ARBA00023033"/>
    </source>
</evidence>
<organism evidence="10">
    <name type="scientific">Herpetomonas muscarum</name>
    <dbReference type="NCBI Taxonomy" id="5718"/>
    <lineage>
        <taxon>Eukaryota</taxon>
        <taxon>Discoba</taxon>
        <taxon>Euglenozoa</taxon>
        <taxon>Kinetoplastea</taxon>
        <taxon>Metakinetoplastina</taxon>
        <taxon>Trypanosomatida</taxon>
        <taxon>Trypanosomatidae</taxon>
        <taxon>Herpetomonas</taxon>
    </lineage>
</organism>
<dbReference type="Gene3D" id="1.10.800.10">
    <property type="entry name" value="Aromatic amino acid hydroxylase"/>
    <property type="match status" value="1"/>
</dbReference>
<dbReference type="FunFam" id="1.10.800.10:FF:000007">
    <property type="entry name" value="Phenylalanine-4-hydroxylase, putative"/>
    <property type="match status" value="1"/>
</dbReference>
<dbReference type="PANTHER" id="PTHR11473">
    <property type="entry name" value="AROMATIC AMINO ACID HYDROXYLASE"/>
    <property type="match status" value="1"/>
</dbReference>
<evidence type="ECO:0000256" key="5">
    <source>
        <dbReference type="ARBA" id="ARBA00023002"/>
    </source>
</evidence>
<dbReference type="InterPro" id="IPR036329">
    <property type="entry name" value="Aro-AA_hydroxylase_C_sf"/>
</dbReference>
<keyword evidence="7 10" id="KW-0503">Monooxygenase</keyword>
<evidence type="ECO:0000256" key="1">
    <source>
        <dbReference type="ARBA" id="ARBA00001954"/>
    </source>
</evidence>
<dbReference type="Pfam" id="PF00351">
    <property type="entry name" value="Biopterin_H"/>
    <property type="match status" value="1"/>
</dbReference>
<keyword evidence="6 8" id="KW-0408">Iron</keyword>
<accession>U5KL75</accession>
<evidence type="ECO:0000256" key="4">
    <source>
        <dbReference type="ARBA" id="ARBA00022723"/>
    </source>
</evidence>
<keyword evidence="4 8" id="KW-0479">Metal-binding</keyword>
<proteinExistence type="inferred from homology"/>
<feature type="binding site" evidence="8">
    <location>
        <position position="346"/>
    </location>
    <ligand>
        <name>Fe cation</name>
        <dbReference type="ChEBI" id="CHEBI:24875"/>
    </ligand>
</feature>
<dbReference type="GO" id="GO:0004505">
    <property type="term" value="F:phenylalanine 4-monooxygenase activity"/>
    <property type="evidence" value="ECO:0007669"/>
    <property type="project" value="UniProtKB-EC"/>
</dbReference>
<dbReference type="PRINTS" id="PR00372">
    <property type="entry name" value="FYWHYDRXLASE"/>
</dbReference>
<feature type="domain" description="Biopterin-dependent aromatic amino acid hydroxylase family profile" evidence="9">
    <location>
        <begin position="118"/>
        <end position="460"/>
    </location>
</feature>
<dbReference type="SUPFAM" id="SSF55021">
    <property type="entry name" value="ACT-like"/>
    <property type="match status" value="1"/>
</dbReference>
<dbReference type="EMBL" id="KC503406">
    <property type="protein sequence ID" value="AGT02572.1"/>
    <property type="molecule type" value="Genomic_DNA"/>
</dbReference>
<comment type="similarity">
    <text evidence="2">Belongs to the biopterin-dependent aromatic amino acid hydroxylase family.</text>
</comment>
<protein>
    <recommendedName>
        <fullName evidence="3">phenylalanine 4-monooxygenase</fullName>
        <ecNumber evidence="3">1.14.16.1</ecNumber>
    </recommendedName>
</protein>
<evidence type="ECO:0000256" key="6">
    <source>
        <dbReference type="ARBA" id="ARBA00023004"/>
    </source>
</evidence>
<dbReference type="InterPro" id="IPR019774">
    <property type="entry name" value="Aromatic-AA_hydroxylase_C"/>
</dbReference>
<comment type="cofactor">
    <cofactor evidence="1 8">
        <name>Fe(2+)</name>
        <dbReference type="ChEBI" id="CHEBI:29033"/>
    </cofactor>
</comment>
<dbReference type="PROSITE" id="PS00367">
    <property type="entry name" value="BH4_AAA_HYDROXYL_1"/>
    <property type="match status" value="1"/>
</dbReference>
<dbReference type="Gene3D" id="3.30.70.260">
    <property type="match status" value="1"/>
</dbReference>
<dbReference type="PANTHER" id="PTHR11473:SF24">
    <property type="entry name" value="PHENYLALANINE-4-HYDROXYLASE"/>
    <property type="match status" value="1"/>
</dbReference>
<sequence>MFACTRLFRQMGSGMAAAAAGAGAASIGDQYASTGSNIKGDVSGRSRTSLQVSLAADSAGALCDLLLLFKKYDVNLSQVANRPRSYECANVYRTIFLDADAYVEDANMKACLEELRASFPSVSVAGSWNIPWYPTKPSDLDALDQSTMAAGEELQDDPENPHPGFHDEVYRARRREIVSKAKSYKAGDPIPIIDYTQQENEVWTTVYDHLSKLYPTHACEQYNYVFPLLMESGVLSRTRMPQLRDVSEFLNEATGFTVRPVAGLLTSRDFLNGLAFRVFFSTQYIRHHAQPLYTPEPDMVHDVVGHLPLLADPEFAKFTQTIGLASLGADDELLDKLAKVYWYSVEFGLCEEGGKRKAYGAGVLSSAGELVYAVDSPECQYAPWDPSEAAVTPLSITKYQTKYFVAKSFSDAQEKLEQWLAGQDKPIYTVYNSYSKQVQSYPKNTWRMLQEQVRRTGFSF</sequence>
<evidence type="ECO:0000256" key="3">
    <source>
        <dbReference type="ARBA" id="ARBA00011995"/>
    </source>
</evidence>
<dbReference type="InterPro" id="IPR036951">
    <property type="entry name" value="ArAA_hydroxylase_sf"/>
</dbReference>
<evidence type="ECO:0000313" key="10">
    <source>
        <dbReference type="EMBL" id="AGT02572.1"/>
    </source>
</evidence>
<feature type="binding site" evidence="8">
    <location>
        <position position="306"/>
    </location>
    <ligand>
        <name>Fe cation</name>
        <dbReference type="ChEBI" id="CHEBI:24875"/>
    </ligand>
</feature>